<evidence type="ECO:0000256" key="9">
    <source>
        <dbReference type="ARBA" id="ARBA00048248"/>
    </source>
</evidence>
<evidence type="ECO:0000256" key="2">
    <source>
        <dbReference type="ARBA" id="ARBA00022598"/>
    </source>
</evidence>
<evidence type="ECO:0000256" key="11">
    <source>
        <dbReference type="RuleBase" id="RU363036"/>
    </source>
</evidence>
<dbReference type="InterPro" id="IPR002307">
    <property type="entry name" value="Tyr-tRNA-ligase"/>
</dbReference>
<evidence type="ECO:0000313" key="13">
    <source>
        <dbReference type="EMBL" id="KAL0264056.1"/>
    </source>
</evidence>
<dbReference type="Gene3D" id="3.10.290.10">
    <property type="entry name" value="RNA-binding S4 domain"/>
    <property type="match status" value="1"/>
</dbReference>
<protein>
    <recommendedName>
        <fullName evidence="1">tyrosine--tRNA ligase</fullName>
        <ecNumber evidence="1">6.1.1.1</ecNumber>
    </recommendedName>
    <alternativeName>
        <fullName evidence="8">Tyrosyl-tRNA synthetase</fullName>
    </alternativeName>
</protein>
<dbReference type="Gene3D" id="1.10.240.10">
    <property type="entry name" value="Tyrosyl-Transfer RNA Synthetase"/>
    <property type="match status" value="1"/>
</dbReference>
<dbReference type="SUPFAM" id="SSF55681">
    <property type="entry name" value="Class II aaRS and biotin synthetases"/>
    <property type="match status" value="1"/>
</dbReference>
<sequence length="570" mass="65429">MEMQFFTRPTEDEEWFNFWKEHRYSFYQGIGINSKNLRFKEHGKEELAHYAKSACDIEYKFPFGWQEIEGIHNRCDYDLKRHMEYSGKQVFNYNDPQTQQSYIPYVIETSAGLTRAFLMALCDAYEEEKLENEETRTVLKLHPYLAPITVAFLPLVKKDGLDELARTLRWELKRDFRTDYDHSGAIGRRYRRQDEIGTPFCVTVDYESLQDKTVTVRRRDDMRQTTKDFLRNKVVSSALDLLEERGFLSQITHPKELEGLLSQGEQNFYVGIDPTGSSLHIGHLVPILAATHLVQAGHKAIFVVGGATALIGDPSETGLSFLEFNYQILQSYDFLTLFERENCRLQIGGEDQWGNIVAGIDLIRRVKAQQAYGMTFKLVTRSDGKKMGKTEKGAIFLDVNLTSPYEMYQYWRNVSDEDVQRFLLLYTFLPVQEILLATKQKGQALNQAKDKLAYEAVKLIHGELKAKEAQQAARSLFSGNGREGQVPQLTLRVSDISSEMNILDFCVMIGLCSSKGEARRIWEGGGLYAEGKRVEDISSQCLTTLLKGNSVLMRQGKKKYIRVMLDKKEA</sequence>
<dbReference type="InterPro" id="IPR004154">
    <property type="entry name" value="Anticodon-bd"/>
</dbReference>
<dbReference type="GO" id="GO:0005829">
    <property type="term" value="C:cytosol"/>
    <property type="evidence" value="ECO:0007669"/>
    <property type="project" value="TreeGrafter"/>
</dbReference>
<dbReference type="InterPro" id="IPR024088">
    <property type="entry name" value="Tyr-tRNA-ligase_bac-type"/>
</dbReference>
<dbReference type="Pfam" id="PF00579">
    <property type="entry name" value="tRNA-synt_1b"/>
    <property type="match status" value="2"/>
</dbReference>
<dbReference type="GO" id="GO:0005524">
    <property type="term" value="F:ATP binding"/>
    <property type="evidence" value="ECO:0007669"/>
    <property type="project" value="UniProtKB-KW"/>
</dbReference>
<dbReference type="EC" id="6.1.1.1" evidence="1"/>
<dbReference type="PROSITE" id="PS50862">
    <property type="entry name" value="AA_TRNA_LIGASE_II"/>
    <property type="match status" value="1"/>
</dbReference>
<evidence type="ECO:0000259" key="12">
    <source>
        <dbReference type="PROSITE" id="PS50862"/>
    </source>
</evidence>
<dbReference type="FunFam" id="1.10.240.10:FF:000001">
    <property type="entry name" value="Tyrosine--tRNA ligase"/>
    <property type="match status" value="1"/>
</dbReference>
<dbReference type="SUPFAM" id="SSF52954">
    <property type="entry name" value="Class II aaRS ABD-related"/>
    <property type="match status" value="1"/>
</dbReference>
<evidence type="ECO:0000256" key="8">
    <source>
        <dbReference type="ARBA" id="ARBA00033323"/>
    </source>
</evidence>
<dbReference type="InterPro" id="IPR045864">
    <property type="entry name" value="aa-tRNA-synth_II/BPL/LPL"/>
</dbReference>
<dbReference type="NCBIfam" id="TIGR00234">
    <property type="entry name" value="tyrS"/>
    <property type="match status" value="1"/>
</dbReference>
<dbReference type="SUPFAM" id="SSF55174">
    <property type="entry name" value="Alpha-L RNA-binding motif"/>
    <property type="match status" value="1"/>
</dbReference>
<proteinExistence type="inferred from homology"/>
<dbReference type="PROSITE" id="PS50889">
    <property type="entry name" value="S4"/>
    <property type="match status" value="1"/>
</dbReference>
<accession>A0AAW2H6M1</accession>
<evidence type="ECO:0000256" key="6">
    <source>
        <dbReference type="ARBA" id="ARBA00022917"/>
    </source>
</evidence>
<dbReference type="InterPro" id="IPR054608">
    <property type="entry name" value="SYY-like_C"/>
</dbReference>
<evidence type="ECO:0000256" key="5">
    <source>
        <dbReference type="ARBA" id="ARBA00022884"/>
    </source>
</evidence>
<dbReference type="GO" id="GO:0004831">
    <property type="term" value="F:tyrosine-tRNA ligase activity"/>
    <property type="evidence" value="ECO:0007669"/>
    <property type="project" value="UniProtKB-EC"/>
</dbReference>
<evidence type="ECO:0000256" key="7">
    <source>
        <dbReference type="ARBA" id="ARBA00023146"/>
    </source>
</evidence>
<dbReference type="GO" id="GO:0006437">
    <property type="term" value="P:tyrosyl-tRNA aminoacylation"/>
    <property type="evidence" value="ECO:0007669"/>
    <property type="project" value="InterPro"/>
</dbReference>
<keyword evidence="7 11" id="KW-0030">Aminoacyl-tRNA synthetase</keyword>
<evidence type="ECO:0000256" key="10">
    <source>
        <dbReference type="PROSITE-ProRule" id="PRU00182"/>
    </source>
</evidence>
<dbReference type="PRINTS" id="PR01043">
    <property type="entry name" value="TRNASYNTHGLY"/>
</dbReference>
<comment type="caution">
    <text evidence="13">The sequence shown here is derived from an EMBL/GenBank/DDBJ whole genome shotgun (WGS) entry which is preliminary data.</text>
</comment>
<dbReference type="EMBL" id="JARGDH010000028">
    <property type="protein sequence ID" value="KAL0264056.1"/>
    <property type="molecule type" value="Genomic_DNA"/>
</dbReference>
<evidence type="ECO:0000256" key="3">
    <source>
        <dbReference type="ARBA" id="ARBA00022741"/>
    </source>
</evidence>
<dbReference type="Gene3D" id="3.30.930.10">
    <property type="entry name" value="Bira Bifunctional Protein, Domain 2"/>
    <property type="match status" value="1"/>
</dbReference>
<dbReference type="InterPro" id="IPR014729">
    <property type="entry name" value="Rossmann-like_a/b/a_fold"/>
</dbReference>
<dbReference type="Pfam" id="PF22421">
    <property type="entry name" value="SYY_C-terminal"/>
    <property type="match status" value="1"/>
</dbReference>
<organism evidence="13">
    <name type="scientific">Menopon gallinae</name>
    <name type="common">poultry shaft louse</name>
    <dbReference type="NCBI Taxonomy" id="328185"/>
    <lineage>
        <taxon>Eukaryota</taxon>
        <taxon>Metazoa</taxon>
        <taxon>Ecdysozoa</taxon>
        <taxon>Arthropoda</taxon>
        <taxon>Hexapoda</taxon>
        <taxon>Insecta</taxon>
        <taxon>Pterygota</taxon>
        <taxon>Neoptera</taxon>
        <taxon>Paraneoptera</taxon>
        <taxon>Psocodea</taxon>
        <taxon>Troctomorpha</taxon>
        <taxon>Phthiraptera</taxon>
        <taxon>Amblycera</taxon>
        <taxon>Menoponidae</taxon>
        <taxon>Menopon</taxon>
    </lineage>
</organism>
<feature type="domain" description="Aminoacyl-transfer RNA synthetases class-II family profile" evidence="12">
    <location>
        <begin position="1"/>
        <end position="143"/>
    </location>
</feature>
<dbReference type="Gene3D" id="3.40.50.620">
    <property type="entry name" value="HUPs"/>
    <property type="match status" value="2"/>
</dbReference>
<dbReference type="Gene3D" id="3.40.50.800">
    <property type="entry name" value="Anticodon-binding domain"/>
    <property type="match status" value="1"/>
</dbReference>
<keyword evidence="6 11" id="KW-0648">Protein biosynthesis</keyword>
<comment type="similarity">
    <text evidence="11">Belongs to the class-I aminoacyl-tRNA synthetase family.</text>
</comment>
<dbReference type="Pfam" id="PF03129">
    <property type="entry name" value="HGTP_anticodon"/>
    <property type="match status" value="1"/>
</dbReference>
<keyword evidence="2 11" id="KW-0436">Ligase</keyword>
<evidence type="ECO:0000256" key="4">
    <source>
        <dbReference type="ARBA" id="ARBA00022840"/>
    </source>
</evidence>
<dbReference type="InterPro" id="IPR002305">
    <property type="entry name" value="aa-tRNA-synth_Ic"/>
</dbReference>
<evidence type="ECO:0000256" key="1">
    <source>
        <dbReference type="ARBA" id="ARBA00013160"/>
    </source>
</evidence>
<dbReference type="InterPro" id="IPR036621">
    <property type="entry name" value="Anticodon-bd_dom_sf"/>
</dbReference>
<gene>
    <name evidence="13" type="ORF">PYX00_010943</name>
</gene>
<dbReference type="NCBIfam" id="NF003211">
    <property type="entry name" value="PRK04173.1"/>
    <property type="match status" value="1"/>
</dbReference>
<dbReference type="AlphaFoldDB" id="A0AAW2H6M1"/>
<dbReference type="SUPFAM" id="SSF52374">
    <property type="entry name" value="Nucleotidylyl transferase"/>
    <property type="match status" value="1"/>
</dbReference>
<dbReference type="InterPro" id="IPR036986">
    <property type="entry name" value="S4_RNA-bd_sf"/>
</dbReference>
<dbReference type="InterPro" id="IPR006195">
    <property type="entry name" value="aa-tRNA-synth_II"/>
</dbReference>
<dbReference type="PANTHER" id="PTHR11766">
    <property type="entry name" value="TYROSYL-TRNA SYNTHETASE"/>
    <property type="match status" value="1"/>
</dbReference>
<dbReference type="PANTHER" id="PTHR11766:SF0">
    <property type="entry name" value="TYROSINE--TRNA LIGASE, MITOCHONDRIAL"/>
    <property type="match status" value="1"/>
</dbReference>
<comment type="catalytic activity">
    <reaction evidence="9">
        <text>tRNA(Tyr) + L-tyrosine + ATP = L-tyrosyl-tRNA(Tyr) + AMP + diphosphate + H(+)</text>
        <dbReference type="Rhea" id="RHEA:10220"/>
        <dbReference type="Rhea" id="RHEA-COMP:9706"/>
        <dbReference type="Rhea" id="RHEA-COMP:9707"/>
        <dbReference type="ChEBI" id="CHEBI:15378"/>
        <dbReference type="ChEBI" id="CHEBI:30616"/>
        <dbReference type="ChEBI" id="CHEBI:33019"/>
        <dbReference type="ChEBI" id="CHEBI:58315"/>
        <dbReference type="ChEBI" id="CHEBI:78442"/>
        <dbReference type="ChEBI" id="CHEBI:78536"/>
        <dbReference type="ChEBI" id="CHEBI:456215"/>
        <dbReference type="EC" id="6.1.1.1"/>
    </reaction>
</comment>
<keyword evidence="4 11" id="KW-0067">ATP-binding</keyword>
<keyword evidence="3 11" id="KW-0547">Nucleotide-binding</keyword>
<name>A0AAW2H6M1_9NEOP</name>
<reference evidence="13" key="1">
    <citation type="journal article" date="2024" name="Gigascience">
        <title>Chromosome-level genome of the poultry shaft louse Menopon gallinae provides insight into the host-switching and adaptive evolution of parasitic lice.</title>
        <authorList>
            <person name="Xu Y."/>
            <person name="Ma L."/>
            <person name="Liu S."/>
            <person name="Liang Y."/>
            <person name="Liu Q."/>
            <person name="He Z."/>
            <person name="Tian L."/>
            <person name="Duan Y."/>
            <person name="Cai W."/>
            <person name="Li H."/>
            <person name="Song F."/>
        </authorList>
    </citation>
    <scope>NUCLEOTIDE SEQUENCE</scope>
    <source>
        <strain evidence="13">Cailab_2023a</strain>
    </source>
</reference>
<dbReference type="GO" id="GO:0003723">
    <property type="term" value="F:RNA binding"/>
    <property type="evidence" value="ECO:0007669"/>
    <property type="project" value="UniProtKB-KW"/>
</dbReference>
<keyword evidence="5 10" id="KW-0694">RNA-binding</keyword>